<proteinExistence type="predicted"/>
<evidence type="ECO:0000259" key="1">
    <source>
        <dbReference type="PROSITE" id="PS50035"/>
    </source>
</evidence>
<dbReference type="GO" id="GO:0030572">
    <property type="term" value="F:phosphatidyltransferase activity"/>
    <property type="evidence" value="ECO:0007669"/>
    <property type="project" value="UniProtKB-ARBA"/>
</dbReference>
<organism evidence="3">
    <name type="scientific">Dissoconium aciculare CBS 342.82</name>
    <dbReference type="NCBI Taxonomy" id="1314786"/>
    <lineage>
        <taxon>Eukaryota</taxon>
        <taxon>Fungi</taxon>
        <taxon>Dikarya</taxon>
        <taxon>Ascomycota</taxon>
        <taxon>Pezizomycotina</taxon>
        <taxon>Dothideomycetes</taxon>
        <taxon>Dothideomycetidae</taxon>
        <taxon>Mycosphaerellales</taxon>
        <taxon>Dissoconiaceae</taxon>
        <taxon>Dissoconium</taxon>
    </lineage>
</organism>
<dbReference type="PANTHER" id="PTHR21248">
    <property type="entry name" value="CARDIOLIPIN SYNTHASE"/>
    <property type="match status" value="1"/>
</dbReference>
<dbReference type="OrthoDB" id="2958217at2759"/>
<reference evidence="3" key="3">
    <citation type="submission" date="2025-08" db="UniProtKB">
        <authorList>
            <consortium name="RefSeq"/>
        </authorList>
    </citation>
    <scope>IDENTIFICATION</scope>
    <source>
        <strain evidence="3">CBS 342.82</strain>
    </source>
</reference>
<dbReference type="PROSITE" id="PS50035">
    <property type="entry name" value="PLD"/>
    <property type="match status" value="2"/>
</dbReference>
<name>A0A6J3MCY2_9PEZI</name>
<accession>A0A6J3MCY2</accession>
<protein>
    <submittedName>
        <fullName evidence="3">Phospholipase D/nuclease</fullName>
    </submittedName>
</protein>
<dbReference type="CDD" id="cd00138">
    <property type="entry name" value="PLDc_SF"/>
    <property type="match status" value="1"/>
</dbReference>
<dbReference type="InterPro" id="IPR001736">
    <property type="entry name" value="PLipase_D/transphosphatidylase"/>
</dbReference>
<dbReference type="GO" id="GO:0032049">
    <property type="term" value="P:cardiolipin biosynthetic process"/>
    <property type="evidence" value="ECO:0007669"/>
    <property type="project" value="UniProtKB-ARBA"/>
</dbReference>
<reference evidence="3" key="2">
    <citation type="submission" date="2020-04" db="EMBL/GenBank/DDBJ databases">
        <authorList>
            <consortium name="NCBI Genome Project"/>
        </authorList>
    </citation>
    <scope>NUCLEOTIDE SEQUENCE</scope>
    <source>
        <strain evidence="3">CBS 342.82</strain>
    </source>
</reference>
<dbReference type="GeneID" id="54358767"/>
<dbReference type="RefSeq" id="XP_033462485.1">
    <property type="nucleotide sequence ID" value="XM_033600967.1"/>
</dbReference>
<dbReference type="PANTHER" id="PTHR21248:SF11">
    <property type="entry name" value="PLD PHOSPHODIESTERASE DOMAIN-CONTAINING PROTEIN"/>
    <property type="match status" value="1"/>
</dbReference>
<dbReference type="Pfam" id="PF13091">
    <property type="entry name" value="PLDc_2"/>
    <property type="match status" value="1"/>
</dbReference>
<evidence type="ECO:0000313" key="2">
    <source>
        <dbReference type="Proteomes" id="UP000504637"/>
    </source>
</evidence>
<reference evidence="3" key="1">
    <citation type="submission" date="2020-01" db="EMBL/GenBank/DDBJ databases">
        <authorList>
            <consortium name="DOE Joint Genome Institute"/>
            <person name="Haridas S."/>
            <person name="Albert R."/>
            <person name="Binder M."/>
            <person name="Bloem J."/>
            <person name="Labutti K."/>
            <person name="Salamov A."/>
            <person name="Andreopoulos B."/>
            <person name="Baker S.E."/>
            <person name="Barry K."/>
            <person name="Bills G."/>
            <person name="Bluhm B.H."/>
            <person name="Cannon C."/>
            <person name="Castanera R."/>
            <person name="Culley D.E."/>
            <person name="Daum C."/>
            <person name="Ezra D."/>
            <person name="Gonzalez J.B."/>
            <person name="Henrissat B."/>
            <person name="Kuo A."/>
            <person name="Liang C."/>
            <person name="Lipzen A."/>
            <person name="Lutzoni F."/>
            <person name="Magnuson J."/>
            <person name="Mondo S."/>
            <person name="Nolan M."/>
            <person name="Ohm R."/>
            <person name="Pangilinan J."/>
            <person name="Park H.-J."/>
            <person name="Ramirez L."/>
            <person name="Alfaro M."/>
            <person name="Sun H."/>
            <person name="Tritt A."/>
            <person name="Yoshinaga Y."/>
            <person name="Zwiers L.-H."/>
            <person name="Turgeon B.G."/>
            <person name="Goodwin S.B."/>
            <person name="Spatafora J.W."/>
            <person name="Crous P.W."/>
            <person name="Grigoriev I.V."/>
        </authorList>
    </citation>
    <scope>NUCLEOTIDE SEQUENCE</scope>
    <source>
        <strain evidence="3">CBS 342.82</strain>
    </source>
</reference>
<dbReference type="AlphaFoldDB" id="A0A6J3MCY2"/>
<dbReference type="Proteomes" id="UP000504637">
    <property type="component" value="Unplaced"/>
</dbReference>
<dbReference type="Gene3D" id="3.30.870.10">
    <property type="entry name" value="Endonuclease Chain A"/>
    <property type="match status" value="2"/>
</dbReference>
<feature type="domain" description="PLD phosphodiesterase" evidence="1">
    <location>
        <begin position="353"/>
        <end position="375"/>
    </location>
</feature>
<keyword evidence="2" id="KW-1185">Reference proteome</keyword>
<sequence>MSSSAAAIGDISFGTGLDIYHKTLLPAIEAAQHEVLLVTCFWARSPSLEALGESLLALNSRAVAEHRRVRVRIGFSSTSIVQKILGGSGRPRVYSSREWWELLGLPRDLGELQGLDVSVTSIFFLPFSVWHPKFVVVDRRRAYLPSCNVSWEEWFEVCISFSGPIVREFVGFWMEYWQDASSSSRSDEEAGWDASSTVDIQEAGNDLTKCLFLPSPHNRNPNFRLPWQSFARPPQTPLNDKLLELFATAREEIYIQTPNLTSPPVLQGLTDALRRGVKLHILTSARLMILEQLVTAGTTTDRCVRRFIKTYQDISKSKPRQSDIEMGLLPPGRLHISYYQPRAGAANEPVQSHAKLTLIDREVVVFGSGNMDRASWYTSQELGVAVYSKPLVASVMEKLNKETNGRSRVVFDSATL</sequence>
<gene>
    <name evidence="3" type="ORF">K489DRAFT_313787</name>
</gene>
<dbReference type="SUPFAM" id="SSF56024">
    <property type="entry name" value="Phospholipase D/nuclease"/>
    <property type="match status" value="2"/>
</dbReference>
<dbReference type="InterPro" id="IPR025202">
    <property type="entry name" value="PLD-like_dom"/>
</dbReference>
<evidence type="ECO:0000313" key="3">
    <source>
        <dbReference type="RefSeq" id="XP_033462485.1"/>
    </source>
</evidence>
<feature type="domain" description="PLD phosphodiesterase" evidence="1">
    <location>
        <begin position="126"/>
        <end position="153"/>
    </location>
</feature>